<dbReference type="InterPro" id="IPR037143">
    <property type="entry name" value="4-PPantetheinyl_Trfase_dom_sf"/>
</dbReference>
<feature type="domain" description="4'-phosphopantetheinyl transferase" evidence="9">
    <location>
        <begin position="4"/>
        <end position="109"/>
    </location>
</feature>
<evidence type="ECO:0000256" key="6">
    <source>
        <dbReference type="ARBA" id="ARBA00023098"/>
    </source>
</evidence>
<dbReference type="GO" id="GO:0008897">
    <property type="term" value="F:holo-[acyl-carrier-protein] synthase activity"/>
    <property type="evidence" value="ECO:0007669"/>
    <property type="project" value="UniProtKB-EC"/>
</dbReference>
<dbReference type="InterPro" id="IPR002582">
    <property type="entry name" value="ACPS"/>
</dbReference>
<dbReference type="HAMAP" id="MF_00101">
    <property type="entry name" value="AcpS"/>
    <property type="match status" value="1"/>
</dbReference>
<reference evidence="11" key="1">
    <citation type="submission" date="2023-07" db="EMBL/GenBank/DDBJ databases">
        <title>30 novel species of actinomycetes from the DSMZ collection.</title>
        <authorList>
            <person name="Nouioui I."/>
        </authorList>
    </citation>
    <scope>NUCLEOTIDE SEQUENCE [LARGE SCALE GENOMIC DNA]</scope>
    <source>
        <strain evidence="11">DSM 44399</strain>
    </source>
</reference>
<dbReference type="Proteomes" id="UP001183176">
    <property type="component" value="Unassembled WGS sequence"/>
</dbReference>
<dbReference type="EC" id="2.7.8.7" evidence="8"/>
<dbReference type="NCBIfam" id="TIGR00556">
    <property type="entry name" value="pantethn_trn"/>
    <property type="match status" value="1"/>
</dbReference>
<comment type="catalytic activity">
    <reaction evidence="8">
        <text>apo-[ACP] + CoA = holo-[ACP] + adenosine 3',5'-bisphosphate + H(+)</text>
        <dbReference type="Rhea" id="RHEA:12068"/>
        <dbReference type="Rhea" id="RHEA-COMP:9685"/>
        <dbReference type="Rhea" id="RHEA-COMP:9690"/>
        <dbReference type="ChEBI" id="CHEBI:15378"/>
        <dbReference type="ChEBI" id="CHEBI:29999"/>
        <dbReference type="ChEBI" id="CHEBI:57287"/>
        <dbReference type="ChEBI" id="CHEBI:58343"/>
        <dbReference type="ChEBI" id="CHEBI:64479"/>
        <dbReference type="EC" id="2.7.8.7"/>
    </reaction>
</comment>
<keyword evidence="1 8" id="KW-0444">Lipid biosynthesis</keyword>
<protein>
    <recommendedName>
        <fullName evidence="8">Holo-[acyl-carrier-protein] synthase</fullName>
        <shortName evidence="8">Holo-ACP synthase</shortName>
        <ecNumber evidence="8">2.7.8.7</ecNumber>
    </recommendedName>
    <alternativeName>
        <fullName evidence="8">4'-phosphopantetheinyl transferase AcpS</fullName>
    </alternativeName>
</protein>
<dbReference type="NCBIfam" id="NF000832">
    <property type="entry name" value="PRK00070.3-2"/>
    <property type="match status" value="1"/>
</dbReference>
<name>A0ABU2J676_9ACTN</name>
<evidence type="ECO:0000313" key="11">
    <source>
        <dbReference type="Proteomes" id="UP001183176"/>
    </source>
</evidence>
<proteinExistence type="inferred from homology"/>
<comment type="cofactor">
    <cofactor evidence="8">
        <name>Mg(2+)</name>
        <dbReference type="ChEBI" id="CHEBI:18420"/>
    </cofactor>
</comment>
<dbReference type="EMBL" id="JAVREH010000002">
    <property type="protein sequence ID" value="MDT0260203.1"/>
    <property type="molecule type" value="Genomic_DNA"/>
</dbReference>
<evidence type="ECO:0000256" key="2">
    <source>
        <dbReference type="ARBA" id="ARBA00022679"/>
    </source>
</evidence>
<evidence type="ECO:0000256" key="5">
    <source>
        <dbReference type="ARBA" id="ARBA00022842"/>
    </source>
</evidence>
<feature type="binding site" evidence="8">
    <location>
        <position position="56"/>
    </location>
    <ligand>
        <name>Mg(2+)</name>
        <dbReference type="ChEBI" id="CHEBI:18420"/>
    </ligand>
</feature>
<evidence type="ECO:0000313" key="10">
    <source>
        <dbReference type="EMBL" id="MDT0260203.1"/>
    </source>
</evidence>
<evidence type="ECO:0000256" key="3">
    <source>
        <dbReference type="ARBA" id="ARBA00022723"/>
    </source>
</evidence>
<evidence type="ECO:0000256" key="8">
    <source>
        <dbReference type="HAMAP-Rule" id="MF_00101"/>
    </source>
</evidence>
<evidence type="ECO:0000256" key="4">
    <source>
        <dbReference type="ARBA" id="ARBA00022832"/>
    </source>
</evidence>
<dbReference type="Pfam" id="PF01648">
    <property type="entry name" value="ACPS"/>
    <property type="match status" value="1"/>
</dbReference>
<evidence type="ECO:0000256" key="1">
    <source>
        <dbReference type="ARBA" id="ARBA00022516"/>
    </source>
</evidence>
<keyword evidence="2 8" id="KW-0808">Transferase</keyword>
<comment type="subcellular location">
    <subcellularLocation>
        <location evidence="8">Cytoplasm</location>
    </subcellularLocation>
</comment>
<sequence length="122" mass="12494">MIIGVGIDVVPIARFEAASERTGKLIARLFTAAERVTEAGLPRSAESLAARFAAKEAAAKALGSPGGMAWHDAEIVVDAHGRPSLSVQGTVAAQADKQGVRNWHVSLSHDGGIASAVVIAEG</sequence>
<keyword evidence="3 8" id="KW-0479">Metal-binding</keyword>
<gene>
    <name evidence="8" type="primary">acpS</name>
    <name evidence="10" type="ORF">RM423_02230</name>
</gene>
<dbReference type="InterPro" id="IPR004568">
    <property type="entry name" value="Ppantetheine-prot_Trfase_dom"/>
</dbReference>
<dbReference type="InterPro" id="IPR008278">
    <property type="entry name" value="4-PPantetheinyl_Trfase_dom"/>
</dbReference>
<keyword evidence="8" id="KW-0963">Cytoplasm</keyword>
<organism evidence="10 11">
    <name type="scientific">Jatrophihabitans lederbergiae</name>
    <dbReference type="NCBI Taxonomy" id="3075547"/>
    <lineage>
        <taxon>Bacteria</taxon>
        <taxon>Bacillati</taxon>
        <taxon>Actinomycetota</taxon>
        <taxon>Actinomycetes</taxon>
        <taxon>Jatrophihabitantales</taxon>
        <taxon>Jatrophihabitantaceae</taxon>
        <taxon>Jatrophihabitans</taxon>
    </lineage>
</organism>
<evidence type="ECO:0000256" key="7">
    <source>
        <dbReference type="ARBA" id="ARBA00023160"/>
    </source>
</evidence>
<keyword evidence="5 8" id="KW-0460">Magnesium</keyword>
<comment type="function">
    <text evidence="8">Transfers the 4'-phosphopantetheine moiety from coenzyme A to a Ser of acyl-carrier-protein.</text>
</comment>
<dbReference type="SUPFAM" id="SSF56214">
    <property type="entry name" value="4'-phosphopantetheinyl transferase"/>
    <property type="match status" value="1"/>
</dbReference>
<dbReference type="Gene3D" id="3.90.470.20">
    <property type="entry name" value="4'-phosphopantetheinyl transferase domain"/>
    <property type="match status" value="1"/>
</dbReference>
<keyword evidence="6 8" id="KW-0443">Lipid metabolism</keyword>
<dbReference type="NCBIfam" id="TIGR00516">
    <property type="entry name" value="acpS"/>
    <property type="match status" value="1"/>
</dbReference>
<keyword evidence="11" id="KW-1185">Reference proteome</keyword>
<accession>A0ABU2J676</accession>
<dbReference type="RefSeq" id="WP_311421359.1">
    <property type="nucleotide sequence ID" value="NZ_JAVREH010000002.1"/>
</dbReference>
<keyword evidence="7 8" id="KW-0275">Fatty acid biosynthesis</keyword>
<evidence type="ECO:0000259" key="9">
    <source>
        <dbReference type="Pfam" id="PF01648"/>
    </source>
</evidence>
<comment type="similarity">
    <text evidence="8">Belongs to the P-Pant transferase superfamily. AcpS family.</text>
</comment>
<keyword evidence="4 8" id="KW-0276">Fatty acid metabolism</keyword>
<feature type="binding site" evidence="8">
    <location>
        <position position="8"/>
    </location>
    <ligand>
        <name>Mg(2+)</name>
        <dbReference type="ChEBI" id="CHEBI:18420"/>
    </ligand>
</feature>
<comment type="caution">
    <text evidence="10">The sequence shown here is derived from an EMBL/GenBank/DDBJ whole genome shotgun (WGS) entry which is preliminary data.</text>
</comment>